<accession>A0A318HG65</accession>
<feature type="compositionally biased region" description="Basic and acidic residues" evidence="2">
    <location>
        <begin position="28"/>
        <end position="45"/>
    </location>
</feature>
<gene>
    <name evidence="4" type="ORF">C8E89_108168</name>
</gene>
<keyword evidence="5" id="KW-1185">Reference proteome</keyword>
<feature type="compositionally biased region" description="Basic residues" evidence="2">
    <location>
        <begin position="73"/>
        <end position="84"/>
    </location>
</feature>
<proteinExistence type="predicted"/>
<evidence type="ECO:0000256" key="2">
    <source>
        <dbReference type="SAM" id="MobiDB-lite"/>
    </source>
</evidence>
<dbReference type="RefSeq" id="WP_110316705.1">
    <property type="nucleotide sequence ID" value="NZ_QJJU01000008.1"/>
</dbReference>
<dbReference type="AlphaFoldDB" id="A0A318HG65"/>
<evidence type="ECO:0000313" key="4">
    <source>
        <dbReference type="EMBL" id="PXX08503.1"/>
    </source>
</evidence>
<feature type="transmembrane region" description="Helical" evidence="3">
    <location>
        <begin position="108"/>
        <end position="132"/>
    </location>
</feature>
<sequence>MKPKQAKRPTPVRGGDEPRRTSRNTTRRPADAPPRKRKPPREQRPQHSAPATNPFPRPTDGPARPKNASQAKARAKARKAKAPKVVRPPLRERIIVKLASIELDPRALVARVPFVVLVIGSLGVGLGVTLWLSTDAAERSYQLGHARETNQALLQQKEALERQVLEAQAAPALAEAARNLGMIPSRDTAHLVQDASGKWVVIGTPKPAQGVAPPPLNTPLPEEGPPLPPPAPAPRVVEPRELTVRVPPRAPLAPTPLPGVERPMAVTPAAPLAAAPGVEVPHAVTGQVPAVGPVDVPPPTDIPAAAPPAAAPLPGAPA</sequence>
<evidence type="ECO:0000313" key="5">
    <source>
        <dbReference type="Proteomes" id="UP000247781"/>
    </source>
</evidence>
<dbReference type="OrthoDB" id="4761313at2"/>
<feature type="region of interest" description="Disordered" evidence="2">
    <location>
        <begin position="208"/>
        <end position="232"/>
    </location>
</feature>
<keyword evidence="3" id="KW-0812">Transmembrane</keyword>
<dbReference type="EMBL" id="QJJU01000008">
    <property type="protein sequence ID" value="PXX08503.1"/>
    <property type="molecule type" value="Genomic_DNA"/>
</dbReference>
<evidence type="ECO:0000256" key="3">
    <source>
        <dbReference type="SAM" id="Phobius"/>
    </source>
</evidence>
<evidence type="ECO:0000256" key="1">
    <source>
        <dbReference type="SAM" id="Coils"/>
    </source>
</evidence>
<feature type="coiled-coil region" evidence="1">
    <location>
        <begin position="143"/>
        <end position="170"/>
    </location>
</feature>
<feature type="region of interest" description="Disordered" evidence="2">
    <location>
        <begin position="1"/>
        <end position="85"/>
    </location>
</feature>
<reference evidence="5" key="1">
    <citation type="submission" date="2018-05" db="EMBL/GenBank/DDBJ databases">
        <authorList>
            <person name="Deangelis K."/>
            <person name="Huntemann M."/>
            <person name="Clum A."/>
            <person name="Pillay M."/>
            <person name="Palaniappan K."/>
            <person name="Varghese N."/>
            <person name="Mikhailova N."/>
            <person name="Stamatis D."/>
            <person name="Reddy T."/>
            <person name="Daum C."/>
            <person name="Shapiro N."/>
            <person name="Ivanova N."/>
            <person name="Kyrpides N."/>
            <person name="Woyke T."/>
        </authorList>
    </citation>
    <scope>NUCLEOTIDE SEQUENCE [LARGE SCALE GENOMIC DNA]</scope>
    <source>
        <strain evidence="5">GAS496</strain>
    </source>
</reference>
<keyword evidence="3" id="KW-1133">Transmembrane helix</keyword>
<feature type="compositionally biased region" description="Pro residues" evidence="2">
    <location>
        <begin position="295"/>
        <end position="318"/>
    </location>
</feature>
<comment type="caution">
    <text evidence="4">The sequence shown here is derived from an EMBL/GenBank/DDBJ whole genome shotgun (WGS) entry which is preliminary data.</text>
</comment>
<feature type="compositionally biased region" description="Pro residues" evidence="2">
    <location>
        <begin position="212"/>
        <end position="232"/>
    </location>
</feature>
<keyword evidence="1" id="KW-0175">Coiled coil</keyword>
<name>A0A318HG65_9MYCO</name>
<dbReference type="Proteomes" id="UP000247781">
    <property type="component" value="Unassembled WGS sequence"/>
</dbReference>
<protein>
    <submittedName>
        <fullName evidence="4">Uncharacterized protein</fullName>
    </submittedName>
</protein>
<keyword evidence="3" id="KW-0472">Membrane</keyword>
<organism evidence="4 5">
    <name type="scientific">Mycolicibacterium moriokaense</name>
    <dbReference type="NCBI Taxonomy" id="39691"/>
    <lineage>
        <taxon>Bacteria</taxon>
        <taxon>Bacillati</taxon>
        <taxon>Actinomycetota</taxon>
        <taxon>Actinomycetes</taxon>
        <taxon>Mycobacteriales</taxon>
        <taxon>Mycobacteriaceae</taxon>
        <taxon>Mycolicibacterium</taxon>
    </lineage>
</organism>
<reference evidence="4 5" key="2">
    <citation type="submission" date="2018-06" db="EMBL/GenBank/DDBJ databases">
        <title>Sequencing of bacterial isolates from soil warming experiment in Harvard Forest, Massachusetts, USA.</title>
        <authorList>
            <person name="Deangelis K.PhD."/>
        </authorList>
    </citation>
    <scope>NUCLEOTIDE SEQUENCE [LARGE SCALE GENOMIC DNA]</scope>
    <source>
        <strain evidence="4 5">GAS496</strain>
    </source>
</reference>
<feature type="region of interest" description="Disordered" evidence="2">
    <location>
        <begin position="291"/>
        <end position="318"/>
    </location>
</feature>